<dbReference type="GO" id="GO:0043022">
    <property type="term" value="F:ribosome binding"/>
    <property type="evidence" value="ECO:0007669"/>
    <property type="project" value="InterPro"/>
</dbReference>
<dbReference type="RefSeq" id="WP_172459361.1">
    <property type="nucleotide sequence ID" value="NZ_UHIA01000003.1"/>
</dbReference>
<dbReference type="InterPro" id="IPR043605">
    <property type="entry name" value="DUF883_C"/>
</dbReference>
<dbReference type="PANTHER" id="PTHR35893">
    <property type="entry name" value="INNER MEMBRANE PROTEIN-RELATED"/>
    <property type="match status" value="1"/>
</dbReference>
<protein>
    <submittedName>
        <fullName evidence="3">Bacterial protein of uncharacterized function (DUF883)</fullName>
    </submittedName>
</protein>
<dbReference type="Pfam" id="PF19029">
    <property type="entry name" value="DUF883_C"/>
    <property type="match status" value="1"/>
</dbReference>
<keyword evidence="1" id="KW-0812">Transmembrane</keyword>
<proteinExistence type="predicted"/>
<keyword evidence="1" id="KW-1133">Transmembrane helix</keyword>
<name>A0A380MID7_9GAMM</name>
<evidence type="ECO:0000313" key="4">
    <source>
        <dbReference type="Proteomes" id="UP000254575"/>
    </source>
</evidence>
<reference evidence="3 4" key="1">
    <citation type="submission" date="2018-06" db="EMBL/GenBank/DDBJ databases">
        <authorList>
            <consortium name="Pathogen Informatics"/>
            <person name="Doyle S."/>
        </authorList>
    </citation>
    <scope>NUCLEOTIDE SEQUENCE [LARGE SCALE GENOMIC DNA]</scope>
    <source>
        <strain evidence="3 4">NCTC10717</strain>
    </source>
</reference>
<feature type="transmembrane region" description="Helical" evidence="1">
    <location>
        <begin position="91"/>
        <end position="109"/>
    </location>
</feature>
<keyword evidence="4" id="KW-1185">Reference proteome</keyword>
<evidence type="ECO:0000313" key="3">
    <source>
        <dbReference type="EMBL" id="SUO91876.1"/>
    </source>
</evidence>
<accession>A0A380MID7</accession>
<feature type="domain" description="DUF883" evidence="2">
    <location>
        <begin position="82"/>
        <end position="111"/>
    </location>
</feature>
<organism evidence="3 4">
    <name type="scientific">Suttonella indologenes</name>
    <dbReference type="NCBI Taxonomy" id="13276"/>
    <lineage>
        <taxon>Bacteria</taxon>
        <taxon>Pseudomonadati</taxon>
        <taxon>Pseudomonadota</taxon>
        <taxon>Gammaproteobacteria</taxon>
        <taxon>Cardiobacteriales</taxon>
        <taxon>Cardiobacteriaceae</taxon>
        <taxon>Suttonella</taxon>
    </lineage>
</organism>
<gene>
    <name evidence="3" type="ORF">NCTC10717_00287</name>
</gene>
<dbReference type="Gene3D" id="1.20.5.1230">
    <property type="entry name" value="Apolipoprotein A-I"/>
    <property type="match status" value="1"/>
</dbReference>
<dbReference type="PANTHER" id="PTHR35893:SF3">
    <property type="entry name" value="INNER MEMBRANE PROTEIN"/>
    <property type="match status" value="1"/>
</dbReference>
<dbReference type="InterPro" id="IPR010279">
    <property type="entry name" value="YqjD/ElaB"/>
</dbReference>
<keyword evidence="1" id="KW-0472">Membrane</keyword>
<sequence length="111" mass="12718">MTDTRVQKLEQDIENFRKDFAEIGKTLRQIAESKGNEASARAQHAYDRFSRQAQNFMDDASAQGQAYYERAREHFDNTVENATDRVRENPLQSVAIVAGVSFIVGFLMSRR</sequence>
<dbReference type="EMBL" id="UHIA01000003">
    <property type="protein sequence ID" value="SUO91876.1"/>
    <property type="molecule type" value="Genomic_DNA"/>
</dbReference>
<dbReference type="AlphaFoldDB" id="A0A380MID7"/>
<dbReference type="Proteomes" id="UP000254575">
    <property type="component" value="Unassembled WGS sequence"/>
</dbReference>
<evidence type="ECO:0000256" key="1">
    <source>
        <dbReference type="SAM" id="Phobius"/>
    </source>
</evidence>
<evidence type="ECO:0000259" key="2">
    <source>
        <dbReference type="Pfam" id="PF19029"/>
    </source>
</evidence>